<dbReference type="Pfam" id="PF02518">
    <property type="entry name" value="HATPase_c"/>
    <property type="match status" value="1"/>
</dbReference>
<dbReference type="InterPro" id="IPR036890">
    <property type="entry name" value="HATPase_C_sf"/>
</dbReference>
<accession>A0ABU9B895</accession>
<evidence type="ECO:0000313" key="10">
    <source>
        <dbReference type="EMBL" id="MEK8025290.1"/>
    </source>
</evidence>
<feature type="coiled-coil region" evidence="6">
    <location>
        <begin position="223"/>
        <end position="257"/>
    </location>
</feature>
<dbReference type="Gene3D" id="1.20.5.1930">
    <property type="match status" value="1"/>
</dbReference>
<dbReference type="SUPFAM" id="SSF55874">
    <property type="entry name" value="ATPase domain of HSP90 chaperone/DNA topoisomerase II/histidine kinase"/>
    <property type="match status" value="1"/>
</dbReference>
<dbReference type="Gene3D" id="3.30.565.10">
    <property type="entry name" value="Histidine kinase-like ATPase, C-terminal domain"/>
    <property type="match status" value="1"/>
</dbReference>
<feature type="transmembrane region" description="Helical" evidence="8">
    <location>
        <begin position="168"/>
        <end position="187"/>
    </location>
</feature>
<keyword evidence="3" id="KW-0808">Transferase</keyword>
<evidence type="ECO:0000256" key="5">
    <source>
        <dbReference type="ARBA" id="ARBA00023012"/>
    </source>
</evidence>
<feature type="region of interest" description="Disordered" evidence="7">
    <location>
        <begin position="407"/>
        <end position="426"/>
    </location>
</feature>
<dbReference type="PANTHER" id="PTHR24421">
    <property type="entry name" value="NITRATE/NITRITE SENSOR PROTEIN NARX-RELATED"/>
    <property type="match status" value="1"/>
</dbReference>
<dbReference type="GO" id="GO:0016301">
    <property type="term" value="F:kinase activity"/>
    <property type="evidence" value="ECO:0007669"/>
    <property type="project" value="UniProtKB-KW"/>
</dbReference>
<keyword evidence="4 10" id="KW-0418">Kinase</keyword>
<evidence type="ECO:0000256" key="8">
    <source>
        <dbReference type="SAM" id="Phobius"/>
    </source>
</evidence>
<dbReference type="EMBL" id="JBBUTF010000004">
    <property type="protein sequence ID" value="MEK8025290.1"/>
    <property type="molecule type" value="Genomic_DNA"/>
</dbReference>
<evidence type="ECO:0000256" key="2">
    <source>
        <dbReference type="ARBA" id="ARBA00022553"/>
    </source>
</evidence>
<dbReference type="InterPro" id="IPR011712">
    <property type="entry name" value="Sig_transdc_His_kin_sub3_dim/P"/>
</dbReference>
<dbReference type="Proteomes" id="UP001368500">
    <property type="component" value="Unassembled WGS sequence"/>
</dbReference>
<evidence type="ECO:0000313" key="11">
    <source>
        <dbReference type="Proteomes" id="UP001368500"/>
    </source>
</evidence>
<dbReference type="RefSeq" id="WP_341373075.1">
    <property type="nucleotide sequence ID" value="NZ_JBBUTF010000004.1"/>
</dbReference>
<evidence type="ECO:0000256" key="7">
    <source>
        <dbReference type="SAM" id="MobiDB-lite"/>
    </source>
</evidence>
<comment type="caution">
    <text evidence="10">The sequence shown here is derived from an EMBL/GenBank/DDBJ whole genome shotgun (WGS) entry which is preliminary data.</text>
</comment>
<organism evidence="10 11">
    <name type="scientific">Pseudaquabacterium rugosum</name>
    <dbReference type="NCBI Taxonomy" id="2984194"/>
    <lineage>
        <taxon>Bacteria</taxon>
        <taxon>Pseudomonadati</taxon>
        <taxon>Pseudomonadota</taxon>
        <taxon>Betaproteobacteria</taxon>
        <taxon>Burkholderiales</taxon>
        <taxon>Sphaerotilaceae</taxon>
        <taxon>Pseudaquabacterium</taxon>
    </lineage>
</organism>
<name>A0ABU9B895_9BURK</name>
<proteinExistence type="predicted"/>
<evidence type="ECO:0000256" key="1">
    <source>
        <dbReference type="ARBA" id="ARBA00004370"/>
    </source>
</evidence>
<keyword evidence="5" id="KW-0902">Two-component regulatory system</keyword>
<keyword evidence="8" id="KW-1133">Transmembrane helix</keyword>
<feature type="domain" description="HAMP" evidence="9">
    <location>
        <begin position="188"/>
        <end position="242"/>
    </location>
</feature>
<dbReference type="CDD" id="cd16917">
    <property type="entry name" value="HATPase_UhpB-NarQ-NarX-like"/>
    <property type="match status" value="1"/>
</dbReference>
<sequence>MTERALRPALPRQILVRSLWAAMAVLLLALTLGLLRMNDDIEEEVDAALNMAALMSDLSVLPRQDDEAALRTLRERLEAGAPRHLALQVLDVHGRVLLQPAAGGDDHAAADGPAMRALMQAHRLLADPPDARTVAWTVARPQGGAWTVRLSASHDSERREALGSLLDLLLMLCLCVGLLLGLMGLTLRRAFAPWGALLGAISRIEDGDGGPVRRLPAMPIGELQALQTALRHLVDALDEAQSRRRALSHQLQSLQDDERARLARELHDEFGQQLTALRVDCAWLARRIGDDAELAPVVGAMGATCARIQQDIRALLVRLRPFAGLEADGRVPVAELQRLLQALVEAWQPQGLVCRLHVESGSPTLPELPQDLALTLYRISQEALTNAARHANATQVDVQLRLQAPTTAATETGGGGVQWSVSDDGRGLPADEVRQAMGRGSGLAGLRERVWALGADLRLEPARPGAAQPGLRLAAVFGWRGVAAESDAPVCLDRAAEAASPRDDR</sequence>
<gene>
    <name evidence="10" type="ORF">AACH11_04855</name>
</gene>
<dbReference type="InterPro" id="IPR003660">
    <property type="entry name" value="HAMP_dom"/>
</dbReference>
<keyword evidence="8" id="KW-0472">Membrane</keyword>
<keyword evidence="8" id="KW-0812">Transmembrane</keyword>
<dbReference type="PANTHER" id="PTHR24421:SF58">
    <property type="entry name" value="SIGNAL TRANSDUCTION HISTIDINE-PROTEIN KINASE_PHOSPHATASE UHPB"/>
    <property type="match status" value="1"/>
</dbReference>
<keyword evidence="6" id="KW-0175">Coiled coil</keyword>
<comment type="subcellular location">
    <subcellularLocation>
        <location evidence="1">Membrane</location>
    </subcellularLocation>
</comment>
<keyword evidence="2" id="KW-0597">Phosphoprotein</keyword>
<keyword evidence="11" id="KW-1185">Reference proteome</keyword>
<evidence type="ECO:0000256" key="6">
    <source>
        <dbReference type="SAM" id="Coils"/>
    </source>
</evidence>
<dbReference type="PROSITE" id="PS50885">
    <property type="entry name" value="HAMP"/>
    <property type="match status" value="1"/>
</dbReference>
<dbReference type="InterPro" id="IPR003594">
    <property type="entry name" value="HATPase_dom"/>
</dbReference>
<dbReference type="InterPro" id="IPR050482">
    <property type="entry name" value="Sensor_HK_TwoCompSys"/>
</dbReference>
<protein>
    <submittedName>
        <fullName evidence="10">Histidine kinase</fullName>
    </submittedName>
</protein>
<evidence type="ECO:0000259" key="9">
    <source>
        <dbReference type="PROSITE" id="PS50885"/>
    </source>
</evidence>
<evidence type="ECO:0000256" key="4">
    <source>
        <dbReference type="ARBA" id="ARBA00022777"/>
    </source>
</evidence>
<feature type="transmembrane region" description="Helical" evidence="8">
    <location>
        <begin position="14"/>
        <end position="35"/>
    </location>
</feature>
<dbReference type="Pfam" id="PF07730">
    <property type="entry name" value="HisKA_3"/>
    <property type="match status" value="1"/>
</dbReference>
<evidence type="ECO:0000256" key="3">
    <source>
        <dbReference type="ARBA" id="ARBA00022679"/>
    </source>
</evidence>
<reference evidence="10 11" key="1">
    <citation type="submission" date="2024-04" db="EMBL/GenBank/DDBJ databases">
        <title>Novel species of the genus Ideonella isolated from streams.</title>
        <authorList>
            <person name="Lu H."/>
        </authorList>
    </citation>
    <scope>NUCLEOTIDE SEQUENCE [LARGE SCALE GENOMIC DNA]</scope>
    <source>
        <strain evidence="10 11">BYS139W</strain>
    </source>
</reference>